<feature type="compositionally biased region" description="Basic and acidic residues" evidence="2">
    <location>
        <begin position="644"/>
        <end position="655"/>
    </location>
</feature>
<feature type="compositionally biased region" description="Low complexity" evidence="2">
    <location>
        <begin position="1047"/>
        <end position="1061"/>
    </location>
</feature>
<feature type="region of interest" description="Disordered" evidence="2">
    <location>
        <begin position="562"/>
        <end position="606"/>
    </location>
</feature>
<feature type="region of interest" description="Disordered" evidence="2">
    <location>
        <begin position="1343"/>
        <end position="1389"/>
    </location>
</feature>
<feature type="compositionally biased region" description="Polar residues" evidence="2">
    <location>
        <begin position="781"/>
        <end position="791"/>
    </location>
</feature>
<dbReference type="OrthoDB" id="3068743at2759"/>
<name>A0A9P3UNL3_LYOSH</name>
<evidence type="ECO:0000313" key="4">
    <source>
        <dbReference type="Proteomes" id="UP001063166"/>
    </source>
</evidence>
<feature type="region of interest" description="Disordered" evidence="2">
    <location>
        <begin position="618"/>
        <end position="655"/>
    </location>
</feature>
<protein>
    <submittedName>
        <fullName evidence="3">Uncharacterized protein</fullName>
    </submittedName>
</protein>
<sequence>MERPTIKTDEAIFECKTILSGSSAEVPHTLCGRPSPAEELTTRSIKASSTLDMADLLSGQPTAPSVGSTGGGIPPPPSFADFKFTTIGQQPQLLKRISSPTEDFQCREPSSPSPSTLPELEYPSRPVSRSRPSLLQAYTSTDVVMEDVADDIGAANPPVQLKPSSIPQSTRIADQIQAPAARLPTPFRVPIADTSKSTREPFGTVTWGISPIPATSSPRREDSSISIASSTPLGAKVPTVTVPPYTSEANADSSVSGTGPSYQGVDSSYTTLRALQARLLSSLSNLQPPNATQALLLVQAANSHSANALSTAHRSHALAQQSLASAQEALAAAQESLSAAEQAKAHASDAVAAVEQLSSSGMEGNIEWEWNCTITQLQDDLRALGQWVGEREYEEFLKRREADRLARERKHEVAIEAAMRVANAGGRDPLVSQEMNLNVVRKAPEAVAQRSTVPAHAFAPPLVQRQERQRSAELEADAATRAWSLEHGHLPRDSSIATQDGPQLAMEDAGAPSALVRDCEQARTLSPEQAARLAVQREEENRLRELHEKKLEVARFQMRERERVEAEERSNLSTDETRLKRAWTRGPSPSSREVDGIASPVTQSSAVVEEAKRALEAYKEKERASAGKRRLDDEQTKKAVAARQSEEAKRAETRRLLEQRKQRELEELKKRQAEQAAELEREAEVRERKLIAEQERRRQEVMAQKLRASAETAARINAERAREKEKSAAAVPSISPGTTASQSHPDRPTEYGNLVVKKTMTSGSPKKPRSISGGVKLGPTTADQLDQTTPDSLPPSPSVTRSAALGLRVKKAPSNSGSPATTARADDSGHTIARRADTNESKKSHFTDRELSRKPPSTASLTAPPSMPPRSTPTSPADESSLFHVHRRSEDSGNMCVILPSQLPAASPEAQAANLRFVKSNGVLRNTHPEPVPDFWSVKRESPADESPSAPKKENDISATAKESKDGVPVAGGKRIDGELEAPTTPPTGTKISLPSKPLPLPPVRKAEVPNVQDQQASVVRDKAITATTTMNASALGLSIPPPLPVPSVSSPAVALPSSSAQPAKTAVKLKRPPSTLPSSTQAHADSSRGDPALTHQARATPLPLHPLLSGSAAESSASELSGPSRLSEAMQYEDQSQIAPIINDKGGWDRPSMSVDDEGYGIAPRSEAPARPRPNRQRYRRGGDHYSPAPRSPSPPYRSRPLPPMDAPPLGSSRPPSASPLPPEFSPRSPVLGKRRYHEDSRPDEPPSRRRWPPEDERDREQQPYMSRSVWPPRAWRSPSPERPALQARIGGREQRIGNGQSYRPTYASDTYDRPQFRGPDAHLRARAAEYAALYDQGASLHAAPAERPKLGRHSVADSRNERAQPSGKGKGGNTNTLNRGGNRVPLGSMNDLVIFRPRQYR</sequence>
<comment type="caution">
    <text evidence="3">The sequence shown here is derived from an EMBL/GenBank/DDBJ whole genome shotgun (WGS) entry which is preliminary data.</text>
</comment>
<dbReference type="Proteomes" id="UP001063166">
    <property type="component" value="Unassembled WGS sequence"/>
</dbReference>
<evidence type="ECO:0000313" key="3">
    <source>
        <dbReference type="EMBL" id="GLB37421.1"/>
    </source>
</evidence>
<feature type="compositionally biased region" description="Basic and acidic residues" evidence="2">
    <location>
        <begin position="562"/>
        <end position="579"/>
    </location>
</feature>
<feature type="region of interest" description="Disordered" evidence="2">
    <location>
        <begin position="99"/>
        <end position="132"/>
    </location>
</feature>
<organism evidence="3 4">
    <name type="scientific">Lyophyllum shimeji</name>
    <name type="common">Hon-shimeji</name>
    <name type="synonym">Tricholoma shimeji</name>
    <dbReference type="NCBI Taxonomy" id="47721"/>
    <lineage>
        <taxon>Eukaryota</taxon>
        <taxon>Fungi</taxon>
        <taxon>Dikarya</taxon>
        <taxon>Basidiomycota</taxon>
        <taxon>Agaricomycotina</taxon>
        <taxon>Agaricomycetes</taxon>
        <taxon>Agaricomycetidae</taxon>
        <taxon>Agaricales</taxon>
        <taxon>Tricholomatineae</taxon>
        <taxon>Lyophyllaceae</taxon>
        <taxon>Lyophyllum</taxon>
    </lineage>
</organism>
<feature type="region of interest" description="Disordered" evidence="2">
    <location>
        <begin position="193"/>
        <end position="225"/>
    </location>
</feature>
<feature type="coiled-coil region" evidence="1">
    <location>
        <begin position="316"/>
        <end position="350"/>
    </location>
</feature>
<feature type="compositionally biased region" description="Low complexity" evidence="2">
    <location>
        <begin position="1375"/>
        <end position="1385"/>
    </location>
</feature>
<evidence type="ECO:0000256" key="1">
    <source>
        <dbReference type="SAM" id="Coils"/>
    </source>
</evidence>
<feature type="region of interest" description="Disordered" evidence="2">
    <location>
        <begin position="690"/>
        <end position="892"/>
    </location>
</feature>
<feature type="region of interest" description="Disordered" evidence="2">
    <location>
        <begin position="60"/>
        <end position="79"/>
    </location>
</feature>
<feature type="compositionally biased region" description="Basic and acidic residues" evidence="2">
    <location>
        <begin position="951"/>
        <end position="966"/>
    </location>
</feature>
<feature type="compositionally biased region" description="Basic and acidic residues" evidence="2">
    <location>
        <begin position="618"/>
        <end position="637"/>
    </location>
</feature>
<proteinExistence type="predicted"/>
<accession>A0A9P3UNL3</accession>
<gene>
    <name evidence="3" type="ORF">LshimejAT787_0404720</name>
</gene>
<feature type="compositionally biased region" description="Low complexity" evidence="2">
    <location>
        <begin position="108"/>
        <end position="132"/>
    </location>
</feature>
<feature type="region of interest" description="Disordered" evidence="2">
    <location>
        <begin position="921"/>
        <end position="1018"/>
    </location>
</feature>
<feature type="compositionally biased region" description="Basic and acidic residues" evidence="2">
    <location>
        <begin position="690"/>
        <end position="700"/>
    </location>
</feature>
<feature type="compositionally biased region" description="Basic and acidic residues" evidence="2">
    <location>
        <begin position="717"/>
        <end position="727"/>
    </location>
</feature>
<feature type="compositionally biased region" description="Low complexity" evidence="2">
    <location>
        <begin position="855"/>
        <end position="864"/>
    </location>
</feature>
<evidence type="ECO:0000256" key="2">
    <source>
        <dbReference type="SAM" id="MobiDB-lite"/>
    </source>
</evidence>
<feature type="compositionally biased region" description="Basic and acidic residues" evidence="2">
    <location>
        <begin position="1238"/>
        <end position="1263"/>
    </location>
</feature>
<feature type="compositionally biased region" description="Basic and acidic residues" evidence="2">
    <location>
        <begin position="824"/>
        <end position="853"/>
    </location>
</feature>
<keyword evidence="1" id="KW-0175">Coiled coil</keyword>
<feature type="compositionally biased region" description="Pro residues" evidence="2">
    <location>
        <begin position="1191"/>
        <end position="1208"/>
    </location>
</feature>
<feature type="compositionally biased region" description="Basic and acidic residues" evidence="2">
    <location>
        <begin position="1346"/>
        <end position="1364"/>
    </location>
</feature>
<reference evidence="3" key="1">
    <citation type="submission" date="2022-07" db="EMBL/GenBank/DDBJ databases">
        <title>The genome of Lyophyllum shimeji provides insight into the initial evolution of ectomycorrhizal fungal genome.</title>
        <authorList>
            <person name="Kobayashi Y."/>
            <person name="Shibata T."/>
            <person name="Hirakawa H."/>
            <person name="Shigenobu S."/>
            <person name="Nishiyama T."/>
            <person name="Yamada A."/>
            <person name="Hasebe M."/>
            <person name="Kawaguchi M."/>
        </authorList>
    </citation>
    <scope>NUCLEOTIDE SEQUENCE</scope>
    <source>
        <strain evidence="3">AT787</strain>
    </source>
</reference>
<dbReference type="EMBL" id="BRPK01000004">
    <property type="protein sequence ID" value="GLB37421.1"/>
    <property type="molecule type" value="Genomic_DNA"/>
</dbReference>
<keyword evidence="4" id="KW-1185">Reference proteome</keyword>
<feature type="compositionally biased region" description="Low complexity" evidence="2">
    <location>
        <begin position="1107"/>
        <end position="1125"/>
    </location>
</feature>
<feature type="region of interest" description="Disordered" evidence="2">
    <location>
        <begin position="1035"/>
        <end position="1320"/>
    </location>
</feature>